<gene>
    <name evidence="2" type="ORF">H8876_08190</name>
</gene>
<organism evidence="2 3">
    <name type="scientific">Lentihominibacter faecis</name>
    <dbReference type="NCBI Taxonomy" id="2764712"/>
    <lineage>
        <taxon>Bacteria</taxon>
        <taxon>Bacillati</taxon>
        <taxon>Bacillota</taxon>
        <taxon>Clostridia</taxon>
        <taxon>Peptostreptococcales</taxon>
        <taxon>Anaerovoracaceae</taxon>
        <taxon>Lentihominibacter</taxon>
    </lineage>
</organism>
<sequence length="81" mass="9338">MEQRIVQDVNIGVNLKKLRRRASMTQAEVAAKLELRGLYVSREIYAQIEGGSHHIRVSVLLALKEIFHASYEEIFEIKTEL</sequence>
<comment type="caution">
    <text evidence="2">The sequence shown here is derived from an EMBL/GenBank/DDBJ whole genome shotgun (WGS) entry which is preliminary data.</text>
</comment>
<reference evidence="2" key="1">
    <citation type="submission" date="2020-08" db="EMBL/GenBank/DDBJ databases">
        <authorList>
            <person name="Liu C."/>
            <person name="Sun Q."/>
        </authorList>
    </citation>
    <scope>NUCLEOTIDE SEQUENCE</scope>
    <source>
        <strain evidence="2">BX16</strain>
    </source>
</reference>
<dbReference type="Proteomes" id="UP000644115">
    <property type="component" value="Unassembled WGS sequence"/>
</dbReference>
<evidence type="ECO:0000313" key="3">
    <source>
        <dbReference type="Proteomes" id="UP000644115"/>
    </source>
</evidence>
<proteinExistence type="predicted"/>
<dbReference type="Pfam" id="PF13560">
    <property type="entry name" value="HTH_31"/>
    <property type="match status" value="1"/>
</dbReference>
<dbReference type="InterPro" id="IPR001387">
    <property type="entry name" value="Cro/C1-type_HTH"/>
</dbReference>
<feature type="domain" description="HTH cro/C1-type" evidence="1">
    <location>
        <begin position="15"/>
        <end position="74"/>
    </location>
</feature>
<dbReference type="CDD" id="cd00093">
    <property type="entry name" value="HTH_XRE"/>
    <property type="match status" value="1"/>
</dbReference>
<evidence type="ECO:0000259" key="1">
    <source>
        <dbReference type="PROSITE" id="PS50943"/>
    </source>
</evidence>
<dbReference type="SUPFAM" id="SSF47413">
    <property type="entry name" value="lambda repressor-like DNA-binding domains"/>
    <property type="match status" value="1"/>
</dbReference>
<dbReference type="GO" id="GO:0003677">
    <property type="term" value="F:DNA binding"/>
    <property type="evidence" value="ECO:0007669"/>
    <property type="project" value="InterPro"/>
</dbReference>
<dbReference type="Gene3D" id="1.10.260.40">
    <property type="entry name" value="lambda repressor-like DNA-binding domains"/>
    <property type="match status" value="1"/>
</dbReference>
<accession>A0A923SMA4</accession>
<dbReference type="RefSeq" id="WP_249287335.1">
    <property type="nucleotide sequence ID" value="NZ_JACRWC010000103.1"/>
</dbReference>
<name>A0A923SMA4_9FIRM</name>
<protein>
    <submittedName>
        <fullName evidence="2">Helix-turn-helix transcriptional regulator</fullName>
    </submittedName>
</protein>
<evidence type="ECO:0000313" key="2">
    <source>
        <dbReference type="EMBL" id="MBC5999977.1"/>
    </source>
</evidence>
<dbReference type="AlphaFoldDB" id="A0A923SMA4"/>
<dbReference type="InterPro" id="IPR010982">
    <property type="entry name" value="Lambda_DNA-bd_dom_sf"/>
</dbReference>
<keyword evidence="3" id="KW-1185">Reference proteome</keyword>
<dbReference type="EMBL" id="JACRWC010000103">
    <property type="protein sequence ID" value="MBC5999977.1"/>
    <property type="molecule type" value="Genomic_DNA"/>
</dbReference>
<dbReference type="PROSITE" id="PS50943">
    <property type="entry name" value="HTH_CROC1"/>
    <property type="match status" value="1"/>
</dbReference>